<organism evidence="1 2">
    <name type="scientific">Panagrolaimus sp. ES5</name>
    <dbReference type="NCBI Taxonomy" id="591445"/>
    <lineage>
        <taxon>Eukaryota</taxon>
        <taxon>Metazoa</taxon>
        <taxon>Ecdysozoa</taxon>
        <taxon>Nematoda</taxon>
        <taxon>Chromadorea</taxon>
        <taxon>Rhabditida</taxon>
        <taxon>Tylenchina</taxon>
        <taxon>Panagrolaimomorpha</taxon>
        <taxon>Panagrolaimoidea</taxon>
        <taxon>Panagrolaimidae</taxon>
        <taxon>Panagrolaimus</taxon>
    </lineage>
</organism>
<evidence type="ECO:0000313" key="1">
    <source>
        <dbReference type="Proteomes" id="UP000887579"/>
    </source>
</evidence>
<dbReference type="Proteomes" id="UP000887579">
    <property type="component" value="Unplaced"/>
</dbReference>
<protein>
    <submittedName>
        <fullName evidence="2">Uncharacterized protein</fullName>
    </submittedName>
</protein>
<evidence type="ECO:0000313" key="2">
    <source>
        <dbReference type="WBParaSite" id="ES5_v2.g25559.t1"/>
    </source>
</evidence>
<sequence length="141" mass="16031">MKSALSGGLDEKQVQAMFERQKETLQKDFSEKDSLDANSSTLSLHIAAYENFVEETNECNKEECFKKLDSIKKWKDTKQIIADPVSVVQNSFEFPRQQKNQIHGPEVMQFKASQRLLNPNESKAEGQQKRKPFSSDSSAGN</sequence>
<name>A0AC34G786_9BILA</name>
<proteinExistence type="predicted"/>
<accession>A0AC34G786</accession>
<reference evidence="2" key="1">
    <citation type="submission" date="2022-11" db="UniProtKB">
        <authorList>
            <consortium name="WormBaseParasite"/>
        </authorList>
    </citation>
    <scope>IDENTIFICATION</scope>
</reference>
<dbReference type="WBParaSite" id="ES5_v2.g25559.t1">
    <property type="protein sequence ID" value="ES5_v2.g25559.t1"/>
    <property type="gene ID" value="ES5_v2.g25559"/>
</dbReference>